<dbReference type="AlphaFoldDB" id="A4E973"/>
<comment type="caution">
    <text evidence="2">The sequence shown here is derived from an EMBL/GenBank/DDBJ whole genome shotgun (WGS) entry which is preliminary data.</text>
</comment>
<organism evidence="2 3">
    <name type="scientific">Collinsella aerofaciens (strain ATCC 25986 / DSM 3979 / JCM 10188 / KCTC 3647 / NCTC 11838 / VPI 1003)</name>
    <dbReference type="NCBI Taxonomy" id="411903"/>
    <lineage>
        <taxon>Bacteria</taxon>
        <taxon>Bacillati</taxon>
        <taxon>Actinomycetota</taxon>
        <taxon>Coriobacteriia</taxon>
        <taxon>Coriobacteriales</taxon>
        <taxon>Coriobacteriaceae</taxon>
        <taxon>Collinsella</taxon>
    </lineage>
</organism>
<feature type="compositionally biased region" description="Low complexity" evidence="1">
    <location>
        <begin position="53"/>
        <end position="70"/>
    </location>
</feature>
<proteinExistence type="predicted"/>
<reference evidence="2 3" key="2">
    <citation type="submission" date="2007-04" db="EMBL/GenBank/DDBJ databases">
        <authorList>
            <person name="Fulton L."/>
            <person name="Clifton S."/>
            <person name="Fulton B."/>
            <person name="Xu J."/>
            <person name="Minx P."/>
            <person name="Mardis E.R."/>
            <person name="Wilson R.K."/>
        </authorList>
    </citation>
    <scope>NUCLEOTIDE SEQUENCE [LARGE SCALE GENOMIC DNA]</scope>
    <source>
        <strain evidence="3">ATCC 25986 / DSM 3979 / JCM 10188 / KCTC 3647 / NCTC 11838 / VPI 1003</strain>
    </source>
</reference>
<name>A4E973_COLAA</name>
<evidence type="ECO:0000313" key="2">
    <source>
        <dbReference type="EMBL" id="EBA39818.1"/>
    </source>
</evidence>
<accession>A4E973</accession>
<dbReference type="Proteomes" id="UP000002979">
    <property type="component" value="Unassembled WGS sequence"/>
</dbReference>
<feature type="region of interest" description="Disordered" evidence="1">
    <location>
        <begin position="53"/>
        <end position="90"/>
    </location>
</feature>
<evidence type="ECO:0000256" key="1">
    <source>
        <dbReference type="SAM" id="MobiDB-lite"/>
    </source>
</evidence>
<reference evidence="2 3" key="1">
    <citation type="submission" date="2007-01" db="EMBL/GenBank/DDBJ databases">
        <title>Draft genome sequence of Collinsella aerofaciens (ATCC 25986).</title>
        <authorList>
            <person name="Sudarsanam P."/>
            <person name="Ley R."/>
            <person name="Guruge J."/>
            <person name="Turnbaugh P.J."/>
            <person name="Mahowald M."/>
            <person name="Liep D."/>
            <person name="Gordon J."/>
        </authorList>
    </citation>
    <scope>NUCLEOTIDE SEQUENCE [LARGE SCALE GENOMIC DNA]</scope>
    <source>
        <strain evidence="3">ATCC 25986 / DSM 3979 / JCM 10188 / KCTC 3647 / NCTC 11838 / VPI 1003</strain>
    </source>
</reference>
<protein>
    <submittedName>
        <fullName evidence="2">Uncharacterized protein</fullName>
    </submittedName>
</protein>
<sequence length="90" mass="9307">MRRGAGPPGGRLVVRRGQPRVPSARRPISQTQQASSRATAAFALHELLPAAASASRRRQSLAVQSSARARIAAGTSTPGAGAFGRGVHVR</sequence>
<gene>
    <name evidence="2" type="ORF">COLAER_00965</name>
</gene>
<dbReference type="EMBL" id="AAVN02000003">
    <property type="protein sequence ID" value="EBA39818.1"/>
    <property type="molecule type" value="Genomic_DNA"/>
</dbReference>
<evidence type="ECO:0000313" key="3">
    <source>
        <dbReference type="Proteomes" id="UP000002979"/>
    </source>
</evidence>
<feature type="region of interest" description="Disordered" evidence="1">
    <location>
        <begin position="1"/>
        <end position="37"/>
    </location>
</feature>